<keyword evidence="3 6" id="KW-0805">Transcription regulation</keyword>
<feature type="compositionally biased region" description="Low complexity" evidence="7">
    <location>
        <begin position="68"/>
        <end position="83"/>
    </location>
</feature>
<dbReference type="AlphaFoldDB" id="A0AAP0LIQ0"/>
<reference evidence="9 10" key="1">
    <citation type="submission" date="2024-01" db="EMBL/GenBank/DDBJ databases">
        <title>Genome assemblies of Stephania.</title>
        <authorList>
            <person name="Yang L."/>
        </authorList>
    </citation>
    <scope>NUCLEOTIDE SEQUENCE [LARGE SCALE GENOMIC DNA]</scope>
    <source>
        <strain evidence="9">YNDBR</strain>
        <tissue evidence="9">Leaf</tissue>
    </source>
</reference>
<evidence type="ECO:0000256" key="3">
    <source>
        <dbReference type="ARBA" id="ARBA00023015"/>
    </source>
</evidence>
<comment type="function">
    <text evidence="6">Transcriptional repressor that regulates multiple aspects of plant growth and development.</text>
</comment>
<evidence type="ECO:0000259" key="8">
    <source>
        <dbReference type="PROSITE" id="PS51754"/>
    </source>
</evidence>
<evidence type="ECO:0000256" key="7">
    <source>
        <dbReference type="SAM" id="MobiDB-lite"/>
    </source>
</evidence>
<sequence>MSTSRRKLIQNTVAVNIGCSCRRRTDLSTIFWPKPKSKLFTKSQPKSDLYNNSSSRSLEQASGASLDDSTITFSPTFDTTTTPQSSEAEDDSIFTTTATTRPPIKGLKGFDRIGGSVAVVKDSCDPYHDFRHSMLQMILEKEIYSREDLRELLNCFLSLNSPYHHEIIVQAFTEIWNGVFSTDPKHWPLKHCVKGKSREFLI</sequence>
<keyword evidence="10" id="KW-1185">Reference proteome</keyword>
<dbReference type="InterPro" id="IPR006458">
    <property type="entry name" value="Ovate_C"/>
</dbReference>
<accession>A0AAP0LIQ0</accession>
<dbReference type="InterPro" id="IPR038933">
    <property type="entry name" value="Ovate"/>
</dbReference>
<evidence type="ECO:0000256" key="4">
    <source>
        <dbReference type="ARBA" id="ARBA00023163"/>
    </source>
</evidence>
<evidence type="ECO:0000313" key="9">
    <source>
        <dbReference type="EMBL" id="KAK9170340.1"/>
    </source>
</evidence>
<dbReference type="GO" id="GO:0005634">
    <property type="term" value="C:nucleus"/>
    <property type="evidence" value="ECO:0007669"/>
    <property type="project" value="UniProtKB-SubCell"/>
</dbReference>
<protein>
    <recommendedName>
        <fullName evidence="6">Transcription repressor</fullName>
    </recommendedName>
    <alternativeName>
        <fullName evidence="6">Ovate family protein</fullName>
    </alternativeName>
</protein>
<evidence type="ECO:0000256" key="2">
    <source>
        <dbReference type="ARBA" id="ARBA00022491"/>
    </source>
</evidence>
<dbReference type="Proteomes" id="UP001420932">
    <property type="component" value="Unassembled WGS sequence"/>
</dbReference>
<dbReference type="PANTHER" id="PTHR33057:SF70">
    <property type="entry name" value="TRANSCRIPTION REPRESSOR-RELATED"/>
    <property type="match status" value="1"/>
</dbReference>
<dbReference type="GO" id="GO:0045892">
    <property type="term" value="P:negative regulation of DNA-templated transcription"/>
    <property type="evidence" value="ECO:0007669"/>
    <property type="project" value="UniProtKB-UniRule"/>
</dbReference>
<keyword evidence="2 6" id="KW-0678">Repressor</keyword>
<feature type="region of interest" description="Disordered" evidence="7">
    <location>
        <begin position="61"/>
        <end position="95"/>
    </location>
</feature>
<gene>
    <name evidence="9" type="ORF">Syun_002480</name>
</gene>
<dbReference type="EMBL" id="JBBNAF010000001">
    <property type="protein sequence ID" value="KAK9170340.1"/>
    <property type="molecule type" value="Genomic_DNA"/>
</dbReference>
<evidence type="ECO:0000256" key="1">
    <source>
        <dbReference type="ARBA" id="ARBA00004123"/>
    </source>
</evidence>
<feature type="domain" description="OVATE" evidence="8">
    <location>
        <begin position="119"/>
        <end position="178"/>
    </location>
</feature>
<evidence type="ECO:0000313" key="10">
    <source>
        <dbReference type="Proteomes" id="UP001420932"/>
    </source>
</evidence>
<comment type="subcellular location">
    <subcellularLocation>
        <location evidence="1 6">Nucleus</location>
    </subcellularLocation>
</comment>
<keyword evidence="5 6" id="KW-0539">Nucleus</keyword>
<proteinExistence type="predicted"/>
<name>A0AAP0LIQ0_9MAGN</name>
<dbReference type="PROSITE" id="PS51257">
    <property type="entry name" value="PROKAR_LIPOPROTEIN"/>
    <property type="match status" value="1"/>
</dbReference>
<comment type="caution">
    <text evidence="9">The sequence shown here is derived from an EMBL/GenBank/DDBJ whole genome shotgun (WGS) entry which is preliminary data.</text>
</comment>
<dbReference type="PANTHER" id="PTHR33057">
    <property type="entry name" value="TRANSCRIPTION REPRESSOR OFP7-RELATED"/>
    <property type="match status" value="1"/>
</dbReference>
<dbReference type="Pfam" id="PF04844">
    <property type="entry name" value="Ovate"/>
    <property type="match status" value="1"/>
</dbReference>
<evidence type="ECO:0000256" key="6">
    <source>
        <dbReference type="RuleBase" id="RU367028"/>
    </source>
</evidence>
<dbReference type="PROSITE" id="PS51754">
    <property type="entry name" value="OVATE"/>
    <property type="match status" value="1"/>
</dbReference>
<keyword evidence="4 6" id="KW-0804">Transcription</keyword>
<dbReference type="NCBIfam" id="TIGR01568">
    <property type="entry name" value="A_thal_3678"/>
    <property type="match status" value="1"/>
</dbReference>
<evidence type="ECO:0000256" key="5">
    <source>
        <dbReference type="ARBA" id="ARBA00023242"/>
    </source>
</evidence>
<organism evidence="9 10">
    <name type="scientific">Stephania yunnanensis</name>
    <dbReference type="NCBI Taxonomy" id="152371"/>
    <lineage>
        <taxon>Eukaryota</taxon>
        <taxon>Viridiplantae</taxon>
        <taxon>Streptophyta</taxon>
        <taxon>Embryophyta</taxon>
        <taxon>Tracheophyta</taxon>
        <taxon>Spermatophyta</taxon>
        <taxon>Magnoliopsida</taxon>
        <taxon>Ranunculales</taxon>
        <taxon>Menispermaceae</taxon>
        <taxon>Menispermoideae</taxon>
        <taxon>Cissampelideae</taxon>
        <taxon>Stephania</taxon>
    </lineage>
</organism>